<dbReference type="AlphaFoldDB" id="A0A8H5ARN4"/>
<dbReference type="EMBL" id="JAACJK010000235">
    <property type="protein sequence ID" value="KAF5309615.1"/>
    <property type="molecule type" value="Genomic_DNA"/>
</dbReference>
<comment type="caution">
    <text evidence="1">The sequence shown here is derived from an EMBL/GenBank/DDBJ whole genome shotgun (WGS) entry which is preliminary data.</text>
</comment>
<gene>
    <name evidence="1" type="ORF">D9611_013954</name>
</gene>
<dbReference type="Proteomes" id="UP000541558">
    <property type="component" value="Unassembled WGS sequence"/>
</dbReference>
<protein>
    <recommendedName>
        <fullName evidence="3">F-box domain-containing protein</fullName>
    </recommendedName>
</protein>
<evidence type="ECO:0000313" key="2">
    <source>
        <dbReference type="Proteomes" id="UP000541558"/>
    </source>
</evidence>
<sequence length="400" mass="44815">MISRLPSELLHRIFTLYVGEPEPTTHAPGRSPVSLHFGSYPRSPSFSTPIHLAVVCRHWRSIALSSPDLWAWADVRDPRPRDAHIFELWIARSAPHVLSLSIHDDFLQRRPHEPRRELSAVLGAAISACGRWGRVSLSLSEHTACFLFQNGEFVTKKLPLNSMVAFDIEVVPTDAGVGEPGSTPPVHDICRRFSSSPKLAMASWRSVVDADIMGYVPFRQLTSLSLASVADGMAERVLSECAELRELTIQRWVPGGLPSHRQPGCPIVLAKLEIARIGYHDEYMALPTFFQDYRTPVLQELVLERGFGRLEGAFGPQWTFPLGRGDVVGWKGLVGFLERSGAVLRKLTYCPLIRLSGVEERVMAEYLERDVFSGLLQRPRTGQKAENLGYPRVINDNSWF</sequence>
<dbReference type="OrthoDB" id="2269034at2759"/>
<dbReference type="Gene3D" id="1.20.1280.50">
    <property type="match status" value="1"/>
</dbReference>
<organism evidence="1 2">
    <name type="scientific">Ephemerocybe angulata</name>
    <dbReference type="NCBI Taxonomy" id="980116"/>
    <lineage>
        <taxon>Eukaryota</taxon>
        <taxon>Fungi</taxon>
        <taxon>Dikarya</taxon>
        <taxon>Basidiomycota</taxon>
        <taxon>Agaricomycotina</taxon>
        <taxon>Agaricomycetes</taxon>
        <taxon>Agaricomycetidae</taxon>
        <taxon>Agaricales</taxon>
        <taxon>Agaricineae</taxon>
        <taxon>Psathyrellaceae</taxon>
        <taxon>Ephemerocybe</taxon>
    </lineage>
</organism>
<dbReference type="SUPFAM" id="SSF81383">
    <property type="entry name" value="F-box domain"/>
    <property type="match status" value="1"/>
</dbReference>
<dbReference type="InterPro" id="IPR036047">
    <property type="entry name" value="F-box-like_dom_sf"/>
</dbReference>
<reference evidence="1 2" key="1">
    <citation type="journal article" date="2020" name="ISME J.">
        <title>Uncovering the hidden diversity of litter-decomposition mechanisms in mushroom-forming fungi.</title>
        <authorList>
            <person name="Floudas D."/>
            <person name="Bentzer J."/>
            <person name="Ahren D."/>
            <person name="Johansson T."/>
            <person name="Persson P."/>
            <person name="Tunlid A."/>
        </authorList>
    </citation>
    <scope>NUCLEOTIDE SEQUENCE [LARGE SCALE GENOMIC DNA]</scope>
    <source>
        <strain evidence="1 2">CBS 175.51</strain>
    </source>
</reference>
<evidence type="ECO:0000313" key="1">
    <source>
        <dbReference type="EMBL" id="KAF5309615.1"/>
    </source>
</evidence>
<keyword evidence="2" id="KW-1185">Reference proteome</keyword>
<name>A0A8H5ARN4_9AGAR</name>
<proteinExistence type="predicted"/>
<evidence type="ECO:0008006" key="3">
    <source>
        <dbReference type="Google" id="ProtNLM"/>
    </source>
</evidence>
<accession>A0A8H5ARN4</accession>